<organism evidence="2 3">
    <name type="scientific">Zopfia rhizophila CBS 207.26</name>
    <dbReference type="NCBI Taxonomy" id="1314779"/>
    <lineage>
        <taxon>Eukaryota</taxon>
        <taxon>Fungi</taxon>
        <taxon>Dikarya</taxon>
        <taxon>Ascomycota</taxon>
        <taxon>Pezizomycotina</taxon>
        <taxon>Dothideomycetes</taxon>
        <taxon>Dothideomycetes incertae sedis</taxon>
        <taxon>Zopfiaceae</taxon>
        <taxon>Zopfia</taxon>
    </lineage>
</organism>
<dbReference type="EMBL" id="ML994657">
    <property type="protein sequence ID" value="KAF2180548.1"/>
    <property type="molecule type" value="Genomic_DNA"/>
</dbReference>
<dbReference type="AlphaFoldDB" id="A0A6A6DQD6"/>
<dbReference type="Proteomes" id="UP000800200">
    <property type="component" value="Unassembled WGS sequence"/>
</dbReference>
<dbReference type="Pfam" id="PF17111">
    <property type="entry name" value="PigL_N"/>
    <property type="match status" value="1"/>
</dbReference>
<evidence type="ECO:0000259" key="1">
    <source>
        <dbReference type="Pfam" id="PF17111"/>
    </source>
</evidence>
<sequence length="764" mass="86600">MDPLSVAGGVAQFVGLAGQALQGIAWVRGQFKEIKAAPKLIKKIYHELRVFERTLAQLSSLEPSHISHEAAQSFTDTLTQCVDVFDELAILLTRYDFRRPESGAKKLWMQIAASDNMPKFEEHLSRLERAKSSLLTTMAGMNLQMTDNLARRQTAHAEHVEQSLKRIEAGLSSVSIGTESIYANTVEIKGGVSKVADILKNVDRSIQDLRTDFPALIETGIERALEKRLVDWFKDLELNSSKPLLATVGRRDSLVENTCFESRRRTRGPDRSTRLQIIHSSPAAKPKRSPFIDHECRFLPQHIFKTQAMCIRKKTYSSTFALPIGFVETKTTQMVYQNASNANSNSEKETLRVEIAFVPFRWLSSRGHAISIEKIYDQFNRASWTYTPRPYNIVSNDAMIISACIARDVDTVQKLFKYRKASPFDVDSSGATLMANALHKCDEEMHRPITKALELIRFLTSQGADPTPFIHEFLDAYSWFSIEYSSLDRLNLVTEEASIAHTLDEIWRFCLEHCQSDPFADIQVLEKLWNASLGGRCLPLLDSSYLFQENYSGLDELVYDNPEKVFADLTDKRARIISSGSDESWQRLLDQCYETLIYLCYGGEDSIKAKIFSGSFLGTVPRRREGSCFCPHNQSHLIFNILYDTELFKSSRTRQKPLRRHVHRMLVLLLQNGEDPEASCSCKAGWQRAGGFRTATDIAASEGLIGVWESALQETGFDATRIIDEWRMEGFQETFELPREQSLTFSNSVKFVRSTFLSAVSSIV</sequence>
<feature type="domain" description="Azaphilone pigments biosynthesis cluster protein L N-terminal" evidence="1">
    <location>
        <begin position="1"/>
        <end position="190"/>
    </location>
</feature>
<keyword evidence="3" id="KW-1185">Reference proteome</keyword>
<gene>
    <name evidence="2" type="ORF">K469DRAFT_274118</name>
</gene>
<protein>
    <recommendedName>
        <fullName evidence="1">Azaphilone pigments biosynthesis cluster protein L N-terminal domain-containing protein</fullName>
    </recommendedName>
</protein>
<accession>A0A6A6DQD6</accession>
<evidence type="ECO:0000313" key="2">
    <source>
        <dbReference type="EMBL" id="KAF2180548.1"/>
    </source>
</evidence>
<dbReference type="OrthoDB" id="3796040at2759"/>
<dbReference type="InterPro" id="IPR031348">
    <property type="entry name" value="PigL_N"/>
</dbReference>
<name>A0A6A6DQD6_9PEZI</name>
<reference evidence="2" key="1">
    <citation type="journal article" date="2020" name="Stud. Mycol.">
        <title>101 Dothideomycetes genomes: a test case for predicting lifestyles and emergence of pathogens.</title>
        <authorList>
            <person name="Haridas S."/>
            <person name="Albert R."/>
            <person name="Binder M."/>
            <person name="Bloem J."/>
            <person name="Labutti K."/>
            <person name="Salamov A."/>
            <person name="Andreopoulos B."/>
            <person name="Baker S."/>
            <person name="Barry K."/>
            <person name="Bills G."/>
            <person name="Bluhm B."/>
            <person name="Cannon C."/>
            <person name="Castanera R."/>
            <person name="Culley D."/>
            <person name="Daum C."/>
            <person name="Ezra D."/>
            <person name="Gonzalez J."/>
            <person name="Henrissat B."/>
            <person name="Kuo A."/>
            <person name="Liang C."/>
            <person name="Lipzen A."/>
            <person name="Lutzoni F."/>
            <person name="Magnuson J."/>
            <person name="Mondo S."/>
            <person name="Nolan M."/>
            <person name="Ohm R."/>
            <person name="Pangilinan J."/>
            <person name="Park H.-J."/>
            <person name="Ramirez L."/>
            <person name="Alfaro M."/>
            <person name="Sun H."/>
            <person name="Tritt A."/>
            <person name="Yoshinaga Y."/>
            <person name="Zwiers L.-H."/>
            <person name="Turgeon B."/>
            <person name="Goodwin S."/>
            <person name="Spatafora J."/>
            <person name="Crous P."/>
            <person name="Grigoriev I."/>
        </authorList>
    </citation>
    <scope>NUCLEOTIDE SEQUENCE</scope>
    <source>
        <strain evidence="2">CBS 207.26</strain>
    </source>
</reference>
<proteinExistence type="predicted"/>
<evidence type="ECO:0000313" key="3">
    <source>
        <dbReference type="Proteomes" id="UP000800200"/>
    </source>
</evidence>